<dbReference type="EMBL" id="ML993640">
    <property type="protein sequence ID" value="KAF2159258.1"/>
    <property type="molecule type" value="Genomic_DNA"/>
</dbReference>
<dbReference type="RefSeq" id="XP_033660147.1">
    <property type="nucleotide sequence ID" value="XM_033814623.1"/>
</dbReference>
<organism evidence="2 3">
    <name type="scientific">Zasmidium cellare ATCC 36951</name>
    <dbReference type="NCBI Taxonomy" id="1080233"/>
    <lineage>
        <taxon>Eukaryota</taxon>
        <taxon>Fungi</taxon>
        <taxon>Dikarya</taxon>
        <taxon>Ascomycota</taxon>
        <taxon>Pezizomycotina</taxon>
        <taxon>Dothideomycetes</taxon>
        <taxon>Dothideomycetidae</taxon>
        <taxon>Mycosphaerellales</taxon>
        <taxon>Mycosphaerellaceae</taxon>
        <taxon>Zasmidium</taxon>
    </lineage>
</organism>
<reference evidence="2" key="1">
    <citation type="journal article" date="2020" name="Stud. Mycol.">
        <title>101 Dothideomycetes genomes: a test case for predicting lifestyles and emergence of pathogens.</title>
        <authorList>
            <person name="Haridas S."/>
            <person name="Albert R."/>
            <person name="Binder M."/>
            <person name="Bloem J."/>
            <person name="Labutti K."/>
            <person name="Salamov A."/>
            <person name="Andreopoulos B."/>
            <person name="Baker S."/>
            <person name="Barry K."/>
            <person name="Bills G."/>
            <person name="Bluhm B."/>
            <person name="Cannon C."/>
            <person name="Castanera R."/>
            <person name="Culley D."/>
            <person name="Daum C."/>
            <person name="Ezra D."/>
            <person name="Gonzalez J."/>
            <person name="Henrissat B."/>
            <person name="Kuo A."/>
            <person name="Liang C."/>
            <person name="Lipzen A."/>
            <person name="Lutzoni F."/>
            <person name="Magnuson J."/>
            <person name="Mondo S."/>
            <person name="Nolan M."/>
            <person name="Ohm R."/>
            <person name="Pangilinan J."/>
            <person name="Park H.-J."/>
            <person name="Ramirez L."/>
            <person name="Alfaro M."/>
            <person name="Sun H."/>
            <person name="Tritt A."/>
            <person name="Yoshinaga Y."/>
            <person name="Zwiers L.-H."/>
            <person name="Turgeon B."/>
            <person name="Goodwin S."/>
            <person name="Spatafora J."/>
            <person name="Crous P."/>
            <person name="Grigoriev I."/>
        </authorList>
    </citation>
    <scope>NUCLEOTIDE SEQUENCE</scope>
    <source>
        <strain evidence="2">ATCC 36951</strain>
    </source>
</reference>
<dbReference type="Proteomes" id="UP000799537">
    <property type="component" value="Unassembled WGS sequence"/>
</dbReference>
<keyword evidence="1" id="KW-0812">Transmembrane</keyword>
<protein>
    <submittedName>
        <fullName evidence="2">Uncharacterized protein</fullName>
    </submittedName>
</protein>
<feature type="transmembrane region" description="Helical" evidence="1">
    <location>
        <begin position="147"/>
        <end position="168"/>
    </location>
</feature>
<keyword evidence="1" id="KW-0472">Membrane</keyword>
<name>A0A6A6BYW5_ZASCE</name>
<evidence type="ECO:0000313" key="2">
    <source>
        <dbReference type="EMBL" id="KAF2159258.1"/>
    </source>
</evidence>
<dbReference type="GeneID" id="54567895"/>
<accession>A0A6A6BYW5</accession>
<evidence type="ECO:0000313" key="3">
    <source>
        <dbReference type="Proteomes" id="UP000799537"/>
    </source>
</evidence>
<sequence>MLRSLRSNTLGHEVQEVLRSTDFFEPIRSLDTARRVEGLKSLLDPLRFPPLLLKDTEELLSFFKTVLDRDHEKFGARLFIATVLQLPSGEIRDAATSTVLDNDRMRHIMRASVHMDLDTAHARGAEARCIDSLEELRSLVVQHERGSYFRIIGIVAFAVLVHVVFYLFRSTSK</sequence>
<gene>
    <name evidence="2" type="ORF">M409DRAFT_60962</name>
</gene>
<keyword evidence="3" id="KW-1185">Reference proteome</keyword>
<evidence type="ECO:0000256" key="1">
    <source>
        <dbReference type="SAM" id="Phobius"/>
    </source>
</evidence>
<proteinExistence type="predicted"/>
<dbReference type="AlphaFoldDB" id="A0A6A6BYW5"/>
<keyword evidence="1" id="KW-1133">Transmembrane helix</keyword>